<dbReference type="Proteomes" id="UP000753961">
    <property type="component" value="Unassembled WGS sequence"/>
</dbReference>
<feature type="domain" description="Adaptor protein ClpS core" evidence="1">
    <location>
        <begin position="42"/>
        <end position="105"/>
    </location>
</feature>
<dbReference type="GO" id="GO:0006508">
    <property type="term" value="P:proteolysis"/>
    <property type="evidence" value="ECO:0007669"/>
    <property type="project" value="UniProtKB-KW"/>
</dbReference>
<dbReference type="Pfam" id="PF02617">
    <property type="entry name" value="ClpS"/>
    <property type="match status" value="1"/>
</dbReference>
<dbReference type="GO" id="GO:0030163">
    <property type="term" value="P:protein catabolic process"/>
    <property type="evidence" value="ECO:0007669"/>
    <property type="project" value="InterPro"/>
</dbReference>
<gene>
    <name evidence="2" type="ORF">KUV50_09165</name>
</gene>
<sequence length="114" mass="13082">MKITDQQNHPWKTHYVLYTNSSTSTEEEELVLVDEEIDEGSPAELVVYNDDYNTFDHVIECFVQILKHSEVQAEQLSLMIHFNGKAIVKTAPFKVLKPYKDALVERGLSAVIEQ</sequence>
<organism evidence="2 3">
    <name type="scientific">Membranihabitans marinus</name>
    <dbReference type="NCBI Taxonomy" id="1227546"/>
    <lineage>
        <taxon>Bacteria</taxon>
        <taxon>Pseudomonadati</taxon>
        <taxon>Bacteroidota</taxon>
        <taxon>Saprospiria</taxon>
        <taxon>Saprospirales</taxon>
        <taxon>Saprospiraceae</taxon>
        <taxon>Membranihabitans</taxon>
    </lineage>
</organism>
<keyword evidence="2" id="KW-0645">Protease</keyword>
<evidence type="ECO:0000313" key="2">
    <source>
        <dbReference type="EMBL" id="MBY5958298.1"/>
    </source>
</evidence>
<accession>A0A953HPA0</accession>
<dbReference type="InterPro" id="IPR003769">
    <property type="entry name" value="ClpS_core"/>
</dbReference>
<evidence type="ECO:0000259" key="1">
    <source>
        <dbReference type="Pfam" id="PF02617"/>
    </source>
</evidence>
<name>A0A953HPA0_9BACT</name>
<protein>
    <submittedName>
        <fullName evidence="2">ATP-dependent Clp protease adaptor ClpS</fullName>
    </submittedName>
</protein>
<dbReference type="GO" id="GO:0008233">
    <property type="term" value="F:peptidase activity"/>
    <property type="evidence" value="ECO:0007669"/>
    <property type="project" value="UniProtKB-KW"/>
</dbReference>
<dbReference type="EMBL" id="JAHVHU010000008">
    <property type="protein sequence ID" value="MBY5958298.1"/>
    <property type="molecule type" value="Genomic_DNA"/>
</dbReference>
<proteinExistence type="predicted"/>
<dbReference type="InterPro" id="IPR014719">
    <property type="entry name" value="Ribosomal_bL12_C/ClpS-like"/>
</dbReference>
<dbReference type="Gene3D" id="3.30.1390.10">
    <property type="match status" value="1"/>
</dbReference>
<keyword evidence="3" id="KW-1185">Reference proteome</keyword>
<evidence type="ECO:0000313" key="3">
    <source>
        <dbReference type="Proteomes" id="UP000753961"/>
    </source>
</evidence>
<reference evidence="2" key="1">
    <citation type="submission" date="2021-06" db="EMBL/GenBank/DDBJ databases">
        <title>44 bacteria genomes isolated from Dapeng, Shenzhen.</title>
        <authorList>
            <person name="Zheng W."/>
            <person name="Yu S."/>
            <person name="Huang Y."/>
        </authorList>
    </citation>
    <scope>NUCLEOTIDE SEQUENCE</scope>
    <source>
        <strain evidence="2">DP5N28-2</strain>
    </source>
</reference>
<dbReference type="AlphaFoldDB" id="A0A953HPA0"/>
<keyword evidence="2" id="KW-0378">Hydrolase</keyword>
<dbReference type="SUPFAM" id="SSF54736">
    <property type="entry name" value="ClpS-like"/>
    <property type="match status" value="1"/>
</dbReference>
<comment type="caution">
    <text evidence="2">The sequence shown here is derived from an EMBL/GenBank/DDBJ whole genome shotgun (WGS) entry which is preliminary data.</text>
</comment>
<dbReference type="RefSeq" id="WP_222579836.1">
    <property type="nucleotide sequence ID" value="NZ_JAHVHU010000008.1"/>
</dbReference>